<gene>
    <name evidence="2" type="ORF">ACCQ42_04490</name>
</gene>
<dbReference type="InterPro" id="IPR012337">
    <property type="entry name" value="RNaseH-like_sf"/>
</dbReference>
<dbReference type="RefSeq" id="WP_106460232.1">
    <property type="nucleotide sequence ID" value="NZ_JBGMEF010000018.1"/>
</dbReference>
<evidence type="ECO:0000313" key="3">
    <source>
        <dbReference type="Proteomes" id="UP001637994"/>
    </source>
</evidence>
<dbReference type="InterPro" id="IPR036397">
    <property type="entry name" value="RNaseH_sf"/>
</dbReference>
<name>A0ABW9MCI4_9FIRM</name>
<organism evidence="2 3">
    <name type="scientific">Anaerococcus kampingae</name>
    <dbReference type="NCBI Taxonomy" id="3115614"/>
    <lineage>
        <taxon>Bacteria</taxon>
        <taxon>Bacillati</taxon>
        <taxon>Bacillota</taxon>
        <taxon>Tissierellia</taxon>
        <taxon>Tissierellales</taxon>
        <taxon>Peptoniphilaceae</taxon>
        <taxon>Anaerococcus</taxon>
    </lineage>
</organism>
<sequence>MITIKKYLKSNKITSHDLVLDIETTGLDFKRDKLVLLGLVKLINNKTYIFQYFAEDDSEEERLLNIYLREIKDKRVISFNGEIFDFEFLNSRLLAHEKFPIIVDDSFDIYRIIKRSSKFIYFDSMKLIDIEKLIGINRNDPSRYKVISKLKDDLKKRDKPYPILKHNENDLIATAELADIKEILKEKLGIATKFGNIYISNANINKDIANIEFISDNNLNETYLVKDNYQIVIKDNLIRLNLFVLYGNFPDGSNGHVAINTLNITNNSNTEINENLLIIRQDFLYNYKNLLALAKKIIETLDSL</sequence>
<keyword evidence="3" id="KW-1185">Reference proteome</keyword>
<dbReference type="Gene3D" id="3.30.420.10">
    <property type="entry name" value="Ribonuclease H-like superfamily/Ribonuclease H"/>
    <property type="match status" value="1"/>
</dbReference>
<dbReference type="Pfam" id="PF13482">
    <property type="entry name" value="RNase_H_2"/>
    <property type="match status" value="1"/>
</dbReference>
<dbReference type="Proteomes" id="UP001637994">
    <property type="component" value="Unassembled WGS sequence"/>
</dbReference>
<protein>
    <submittedName>
        <fullName evidence="2">Ribonuclease H-like domain-containing protein</fullName>
    </submittedName>
</protein>
<evidence type="ECO:0000259" key="1">
    <source>
        <dbReference type="Pfam" id="PF13482"/>
    </source>
</evidence>
<feature type="domain" description="YprB ribonuclease H-like" evidence="1">
    <location>
        <begin position="19"/>
        <end position="179"/>
    </location>
</feature>
<dbReference type="InterPro" id="IPR038720">
    <property type="entry name" value="YprB_RNase_H-like_dom"/>
</dbReference>
<proteinExistence type="predicted"/>
<evidence type="ECO:0000313" key="2">
    <source>
        <dbReference type="EMBL" id="MFO3667023.1"/>
    </source>
</evidence>
<dbReference type="EMBL" id="JBGMEF010000018">
    <property type="protein sequence ID" value="MFO3667023.1"/>
    <property type="molecule type" value="Genomic_DNA"/>
</dbReference>
<reference evidence="2 3" key="1">
    <citation type="journal article" date="2025" name="Anaerobe">
        <title>Description of Anaerococcus kampingiae sp. nov., Anaerococcus groningensis sp. nov., Anaerococcus martiniensis sp. nov., and Anaerococcus cruorum sp. nov., isolated from human clinical specimens.</title>
        <authorList>
            <person name="Boiten K.E."/>
            <person name="Meijer J."/>
            <person name="van Wezel E.M."/>
            <person name="Veloo A.C.M."/>
        </authorList>
    </citation>
    <scope>NUCLEOTIDE SEQUENCE [LARGE SCALE GENOMIC DNA]</scope>
    <source>
        <strain evidence="2 3">ENR0874</strain>
    </source>
</reference>
<accession>A0ABW9MCI4</accession>
<dbReference type="SUPFAM" id="SSF53098">
    <property type="entry name" value="Ribonuclease H-like"/>
    <property type="match status" value="1"/>
</dbReference>
<comment type="caution">
    <text evidence="2">The sequence shown here is derived from an EMBL/GenBank/DDBJ whole genome shotgun (WGS) entry which is preliminary data.</text>
</comment>